<evidence type="ECO:0000256" key="1">
    <source>
        <dbReference type="SAM" id="MobiDB-lite"/>
    </source>
</evidence>
<dbReference type="EMBL" id="JBEVYD010000005">
    <property type="protein sequence ID" value="KAL3232448.1"/>
    <property type="molecule type" value="Genomic_DNA"/>
</dbReference>
<feature type="region of interest" description="Disordered" evidence="1">
    <location>
        <begin position="266"/>
        <end position="315"/>
    </location>
</feature>
<evidence type="ECO:0000313" key="3">
    <source>
        <dbReference type="Proteomes" id="UP001623330"/>
    </source>
</evidence>
<reference evidence="2 3" key="1">
    <citation type="submission" date="2024-05" db="EMBL/GenBank/DDBJ databases">
        <title>Long read based assembly of the Candida bracarensis genome reveals expanded adhesin content.</title>
        <authorList>
            <person name="Marcet-Houben M."/>
            <person name="Ksiezopolska E."/>
            <person name="Gabaldon T."/>
        </authorList>
    </citation>
    <scope>NUCLEOTIDE SEQUENCE [LARGE SCALE GENOMIC DNA]</scope>
    <source>
        <strain evidence="2 3">CBM6</strain>
    </source>
</reference>
<dbReference type="PANTHER" id="PTHR37283">
    <property type="entry name" value="PH DOMAIN-CONTAINING PROTEIN YHR131C"/>
    <property type="match status" value="1"/>
</dbReference>
<feature type="compositionally biased region" description="Polar residues" evidence="1">
    <location>
        <begin position="122"/>
        <end position="138"/>
    </location>
</feature>
<organism evidence="2 3">
    <name type="scientific">Nakaseomyces bracarensis</name>
    <dbReference type="NCBI Taxonomy" id="273131"/>
    <lineage>
        <taxon>Eukaryota</taxon>
        <taxon>Fungi</taxon>
        <taxon>Dikarya</taxon>
        <taxon>Ascomycota</taxon>
        <taxon>Saccharomycotina</taxon>
        <taxon>Saccharomycetes</taxon>
        <taxon>Saccharomycetales</taxon>
        <taxon>Saccharomycetaceae</taxon>
        <taxon>Nakaseomyces</taxon>
    </lineage>
</organism>
<dbReference type="Proteomes" id="UP001623330">
    <property type="component" value="Unassembled WGS sequence"/>
</dbReference>
<protein>
    <submittedName>
        <fullName evidence="2">Uncharacterized protein</fullName>
    </submittedName>
</protein>
<feature type="region of interest" description="Disordered" evidence="1">
    <location>
        <begin position="120"/>
        <end position="142"/>
    </location>
</feature>
<evidence type="ECO:0000313" key="2">
    <source>
        <dbReference type="EMBL" id="KAL3232448.1"/>
    </source>
</evidence>
<feature type="region of interest" description="Disordered" evidence="1">
    <location>
        <begin position="507"/>
        <end position="532"/>
    </location>
</feature>
<dbReference type="PANTHER" id="PTHR37283:SF1">
    <property type="entry name" value="PH DOMAIN-CONTAINING PROTEIN YHR131C"/>
    <property type="match status" value="1"/>
</dbReference>
<sequence>MSLPSYDDAVGEELPQYKAAVEKYVVVQYKLEYSTPFNTCKDTTWYETVMHINSTQLNFYTKAGVRLPESSSPVALTRSRTAPSTNGTVDEKPSGRRLSEKLSRFTKTYLPAFDPIEFKSGPGSNSGQTQVPSNTSPSVVRKRWQKGCRPEGACIDDLYDVHSEFEITETKDCMDVSRENNYRMDRSYSLQGAHFGLSTSEFKTRFYVDAEEKYKDGYLLNLRVRAENQQFLIRFNRINDMILWCMYLNIGTNIAKDLQEREYPNYRVVPRRSRRSHTQNSNNRRRRRTSNRGGRMRSSTRITLENSDQQITERKRSNSLFSHLLGSKGVQEPAEIDFKNPFKADCASHTNEKTIDKSNEILVKERSMDNLTPPASLQLSVTRTASPSASSFSSRALSESPDLSRSPSTCFSLFQSLTTNSSFCEYDTTGGKGNPFSLEYNFDIWSPANFSTTFEIKSSIPKIDRSFSSVDSNFPVIGEVSDENEVVDLDEDQETDIDMDDYGLEEVETNDENNDEEVDDDEDNDFDENNKWDPFKKGQSRRRYIKHALRCVKPLLKDDNWVGEKVYLKLCPEDAKRLYPKVDEKLRIHAMAVRTVGQGCYD</sequence>
<feature type="compositionally biased region" description="Low complexity" evidence="1">
    <location>
        <begin position="291"/>
        <end position="301"/>
    </location>
</feature>
<gene>
    <name evidence="2" type="ORF">RNJ44_04364</name>
</gene>
<feature type="compositionally biased region" description="Acidic residues" evidence="1">
    <location>
        <begin position="507"/>
        <end position="527"/>
    </location>
</feature>
<feature type="compositionally biased region" description="Polar residues" evidence="1">
    <location>
        <begin position="70"/>
        <end position="88"/>
    </location>
</feature>
<accession>A0ABR4NUU1</accession>
<proteinExistence type="predicted"/>
<name>A0ABR4NUU1_9SACH</name>
<feature type="region of interest" description="Disordered" evidence="1">
    <location>
        <begin position="70"/>
        <end position="97"/>
    </location>
</feature>
<keyword evidence="3" id="KW-1185">Reference proteome</keyword>
<feature type="compositionally biased region" description="Basic residues" evidence="1">
    <location>
        <begin position="269"/>
        <end position="290"/>
    </location>
</feature>
<comment type="caution">
    <text evidence="2">The sequence shown here is derived from an EMBL/GenBank/DDBJ whole genome shotgun (WGS) entry which is preliminary data.</text>
</comment>